<gene>
    <name evidence="1" type="ORF">RBJ30_08305</name>
</gene>
<sequence length="130" mass="14462">MMGVSTMVQFEFCETTFTARCRWSACDLGRQVRLSLRDMQALYPELAHWSLLALSCGWDSYAGDRLAPAPVGGVTRIRDEGFLAYCYVRQRWPGFSFGSAGSLAPQLRALGAARPWQLTPPPAKPDWVTS</sequence>
<evidence type="ECO:0000313" key="2">
    <source>
        <dbReference type="Proteomes" id="UP001236270"/>
    </source>
</evidence>
<protein>
    <submittedName>
        <fullName evidence="1">Uncharacterized protein</fullName>
    </submittedName>
</protein>
<reference evidence="1" key="1">
    <citation type="submission" date="2023-08" db="EMBL/GenBank/DDBJ databases">
        <title>WGS of pathogenic bacterial species, Los Angeles County Public Health Laboratories.</title>
        <authorList>
            <person name="Garrigues J.M."/>
            <person name="Green N.M."/>
        </authorList>
    </citation>
    <scope>NUCLEOTIDE SEQUENCE</scope>
    <source>
        <strain evidence="1">LACPHL-BACT-2023-00068</strain>
    </source>
</reference>
<dbReference type="EMBL" id="JAVDNV010000005">
    <property type="protein sequence ID" value="MDQ2309100.1"/>
    <property type="molecule type" value="Genomic_DNA"/>
</dbReference>
<organism evidence="1 2">
    <name type="scientific">Pluralibacter gergoviae</name>
    <name type="common">Enterobacter gergoviae</name>
    <dbReference type="NCBI Taxonomy" id="61647"/>
    <lineage>
        <taxon>Bacteria</taxon>
        <taxon>Pseudomonadati</taxon>
        <taxon>Pseudomonadota</taxon>
        <taxon>Gammaproteobacteria</taxon>
        <taxon>Enterobacterales</taxon>
        <taxon>Enterobacteriaceae</taxon>
        <taxon>Pluralibacter</taxon>
    </lineage>
</organism>
<dbReference type="RefSeq" id="WP_048284819.1">
    <property type="nucleotide sequence ID" value="NZ_CBCSIS010000004.1"/>
</dbReference>
<accession>A0AAW8HNG7</accession>
<evidence type="ECO:0000313" key="1">
    <source>
        <dbReference type="EMBL" id="MDQ2309100.1"/>
    </source>
</evidence>
<proteinExistence type="predicted"/>
<dbReference type="GeneID" id="61383295"/>
<dbReference type="Proteomes" id="UP001236270">
    <property type="component" value="Unassembled WGS sequence"/>
</dbReference>
<dbReference type="AlphaFoldDB" id="A0AAW8HNG7"/>
<name>A0AAW8HNG7_PLUGE</name>
<comment type="caution">
    <text evidence="1">The sequence shown here is derived from an EMBL/GenBank/DDBJ whole genome shotgun (WGS) entry which is preliminary data.</text>
</comment>